<feature type="transmembrane region" description="Helical" evidence="7">
    <location>
        <begin position="262"/>
        <end position="283"/>
    </location>
</feature>
<evidence type="ECO:0000256" key="7">
    <source>
        <dbReference type="SAM" id="Phobius"/>
    </source>
</evidence>
<dbReference type="AlphaFoldDB" id="A0A9P1CTA2"/>
<name>A0A9P1CTA2_9DINO</name>
<dbReference type="Gene3D" id="1.10.287.70">
    <property type="match status" value="1"/>
</dbReference>
<dbReference type="InterPro" id="IPR005821">
    <property type="entry name" value="Ion_trans_dom"/>
</dbReference>
<keyword evidence="4 7" id="KW-0472">Membrane</keyword>
<dbReference type="SUPFAM" id="SSF51206">
    <property type="entry name" value="cAMP-binding domain-like"/>
    <property type="match status" value="1"/>
</dbReference>
<feature type="transmembrane region" description="Helical" evidence="7">
    <location>
        <begin position="228"/>
        <end position="247"/>
    </location>
</feature>
<dbReference type="GO" id="GO:0005886">
    <property type="term" value="C:plasma membrane"/>
    <property type="evidence" value="ECO:0007669"/>
    <property type="project" value="TreeGrafter"/>
</dbReference>
<feature type="transmembrane region" description="Helical" evidence="7">
    <location>
        <begin position="304"/>
        <end position="325"/>
    </location>
</feature>
<keyword evidence="10" id="KW-0347">Helicase</keyword>
<sequence>MDGSAMRWQSLLRDLEKELEQMNTTLRSLEIDNLRMREVVQARPRLELSRPLSTRPCLDPISVSQSLDLKGTPAQQSWSLALSSVPMKKEAFARRTSGSSPSRSILKSVSFHDRTHGDGSEVSDIKSLDGLDGLDSDTMTSEGKAQKAPVRGILKKNSTYGVSISPEGPAGPARSTNSNTVIGKGKSSDPTASRLSKEDKGGFAILRGQKTKVFMMQKPWYVINPDSTLAATVWQCITSAALIWIALVTPLQVGLLKMEVDWVFVTSVVVDAIFFIDMLLQFCTTYARRTPRGDEWEVRIRKIIVHYCSTWFVLDFVTLIPFELLAMQMGDAAFEELTMIKVIRVLRLLKLTRLARSSRLAQRLEAPISLPYQHLALLRCVLVLVLVCHWLASLWAATIGLVPDGTPTWIDDIAAVDEGFGIDTRGNPFRVYVASFYFCSYMMTSVGYGDIGPKNILERMACTVIVIGAGLSWACVLGEVCAIVAEMNAATQDFRKNMHHLNGMMGDQGLPGELQKRLRTFFLQNRHQVNFATHQKLLKNMSPQLQAEVSTVVNLPWLRKVPFFNNFLMHIEALGSAGMDSTHLHACIADVSQELEMRAYAQRESFNNVQVLHILAKGLVVLDTRVAANGAVWGEDFVLADVPLIQRVAGFALTYVEVLCLKRERFMAVIEKRRTLCPELGQIVRRYCVRIAVYRGILAEARRLRLLKVEETRTVATVARPCHTHSKRLRTQECFVSFFSCRCYHSLW</sequence>
<proteinExistence type="predicted"/>
<evidence type="ECO:0000313" key="9">
    <source>
        <dbReference type="EMBL" id="CAI3996732.1"/>
    </source>
</evidence>
<dbReference type="PANTHER" id="PTHR10217">
    <property type="entry name" value="VOLTAGE AND LIGAND GATED POTASSIUM CHANNEL"/>
    <property type="match status" value="1"/>
</dbReference>
<reference evidence="10 11" key="2">
    <citation type="submission" date="2024-05" db="EMBL/GenBank/DDBJ databases">
        <authorList>
            <person name="Chen Y."/>
            <person name="Shah S."/>
            <person name="Dougan E. K."/>
            <person name="Thang M."/>
            <person name="Chan C."/>
        </authorList>
    </citation>
    <scope>NUCLEOTIDE SEQUENCE [LARGE SCALE GENOMIC DNA]</scope>
</reference>
<comment type="caution">
    <text evidence="9">The sequence shown here is derived from an EMBL/GenBank/DDBJ whole genome shotgun (WGS) entry which is preliminary data.</text>
</comment>
<organism evidence="9">
    <name type="scientific">Cladocopium goreaui</name>
    <dbReference type="NCBI Taxonomy" id="2562237"/>
    <lineage>
        <taxon>Eukaryota</taxon>
        <taxon>Sar</taxon>
        <taxon>Alveolata</taxon>
        <taxon>Dinophyceae</taxon>
        <taxon>Suessiales</taxon>
        <taxon>Symbiodiniaceae</taxon>
        <taxon>Cladocopium</taxon>
    </lineage>
</organism>
<accession>A0A9P1CTA2</accession>
<keyword evidence="10" id="KW-0378">Hydrolase</keyword>
<evidence type="ECO:0000256" key="6">
    <source>
        <dbReference type="SAM" id="MobiDB-lite"/>
    </source>
</evidence>
<keyword evidence="10" id="KW-0547">Nucleotide-binding</keyword>
<keyword evidence="3 7" id="KW-1133">Transmembrane helix</keyword>
<dbReference type="EMBL" id="CAMXCT030002235">
    <property type="protein sequence ID" value="CAL4784044.1"/>
    <property type="molecule type" value="Genomic_DNA"/>
</dbReference>
<dbReference type="GO" id="GO:0004386">
    <property type="term" value="F:helicase activity"/>
    <property type="evidence" value="ECO:0007669"/>
    <property type="project" value="UniProtKB-KW"/>
</dbReference>
<dbReference type="PRINTS" id="PR01463">
    <property type="entry name" value="EAGCHANLFMLY"/>
</dbReference>
<feature type="region of interest" description="Disordered" evidence="6">
    <location>
        <begin position="92"/>
        <end position="130"/>
    </location>
</feature>
<keyword evidence="10" id="KW-0067">ATP-binding</keyword>
<feature type="coiled-coil region" evidence="5">
    <location>
        <begin position="5"/>
        <end position="32"/>
    </location>
</feature>
<feature type="domain" description="Ion transport" evidence="8">
    <location>
        <begin position="233"/>
        <end position="491"/>
    </location>
</feature>
<feature type="transmembrane region" description="Helical" evidence="7">
    <location>
        <begin position="429"/>
        <end position="448"/>
    </location>
</feature>
<dbReference type="InterPro" id="IPR050818">
    <property type="entry name" value="KCNH_animal-type"/>
</dbReference>
<evidence type="ECO:0000256" key="4">
    <source>
        <dbReference type="ARBA" id="ARBA00023136"/>
    </source>
</evidence>
<dbReference type="EMBL" id="CAMXCT010002235">
    <property type="protein sequence ID" value="CAI3996732.1"/>
    <property type="molecule type" value="Genomic_DNA"/>
</dbReference>
<evidence type="ECO:0000256" key="2">
    <source>
        <dbReference type="ARBA" id="ARBA00022692"/>
    </source>
</evidence>
<feature type="transmembrane region" description="Helical" evidence="7">
    <location>
        <begin position="460"/>
        <end position="485"/>
    </location>
</feature>
<evidence type="ECO:0000256" key="3">
    <source>
        <dbReference type="ARBA" id="ARBA00022989"/>
    </source>
</evidence>
<feature type="compositionally biased region" description="Basic and acidic residues" evidence="6">
    <location>
        <begin position="110"/>
        <end position="129"/>
    </location>
</feature>
<feature type="compositionally biased region" description="Polar residues" evidence="6">
    <location>
        <begin position="96"/>
        <end position="107"/>
    </location>
</feature>
<dbReference type="SUPFAM" id="SSF81324">
    <property type="entry name" value="Voltage-gated potassium channels"/>
    <property type="match status" value="1"/>
</dbReference>
<dbReference type="Proteomes" id="UP001152797">
    <property type="component" value="Unassembled WGS sequence"/>
</dbReference>
<keyword evidence="11" id="KW-1185">Reference proteome</keyword>
<dbReference type="GO" id="GO:0005249">
    <property type="term" value="F:voltage-gated potassium channel activity"/>
    <property type="evidence" value="ECO:0007669"/>
    <property type="project" value="InterPro"/>
</dbReference>
<dbReference type="EMBL" id="CAMXCT020002235">
    <property type="protein sequence ID" value="CAL1150107.1"/>
    <property type="molecule type" value="Genomic_DNA"/>
</dbReference>
<comment type="subcellular location">
    <subcellularLocation>
        <location evidence="1">Membrane</location>
        <topology evidence="1">Multi-pass membrane protein</topology>
    </subcellularLocation>
</comment>
<feature type="transmembrane region" description="Helical" evidence="7">
    <location>
        <begin position="376"/>
        <end position="397"/>
    </location>
</feature>
<evidence type="ECO:0000256" key="1">
    <source>
        <dbReference type="ARBA" id="ARBA00004141"/>
    </source>
</evidence>
<evidence type="ECO:0000256" key="5">
    <source>
        <dbReference type="SAM" id="Coils"/>
    </source>
</evidence>
<evidence type="ECO:0000259" key="8">
    <source>
        <dbReference type="Pfam" id="PF00520"/>
    </source>
</evidence>
<reference evidence="9" key="1">
    <citation type="submission" date="2022-10" db="EMBL/GenBank/DDBJ databases">
        <authorList>
            <person name="Chen Y."/>
            <person name="Dougan E. K."/>
            <person name="Chan C."/>
            <person name="Rhodes N."/>
            <person name="Thang M."/>
        </authorList>
    </citation>
    <scope>NUCLEOTIDE SEQUENCE</scope>
</reference>
<evidence type="ECO:0000313" key="10">
    <source>
        <dbReference type="EMBL" id="CAL4784044.1"/>
    </source>
</evidence>
<dbReference type="PANTHER" id="PTHR10217:SF435">
    <property type="entry name" value="POTASSIUM VOLTAGE-GATED CHANNEL PROTEIN EAG"/>
    <property type="match status" value="1"/>
</dbReference>
<keyword evidence="2 7" id="KW-0812">Transmembrane</keyword>
<dbReference type="InterPro" id="IPR018490">
    <property type="entry name" value="cNMP-bd_dom_sf"/>
</dbReference>
<dbReference type="Pfam" id="PF00520">
    <property type="entry name" value="Ion_trans"/>
    <property type="match status" value="1"/>
</dbReference>
<evidence type="ECO:0000313" key="11">
    <source>
        <dbReference type="Proteomes" id="UP001152797"/>
    </source>
</evidence>
<dbReference type="Gene3D" id="1.10.287.630">
    <property type="entry name" value="Helix hairpin bin"/>
    <property type="match status" value="1"/>
</dbReference>
<feature type="region of interest" description="Disordered" evidence="6">
    <location>
        <begin position="164"/>
        <end position="196"/>
    </location>
</feature>
<dbReference type="OrthoDB" id="417811at2759"/>
<keyword evidence="5" id="KW-0175">Coiled coil</keyword>
<protein>
    <submittedName>
        <fullName evidence="10">ATP-dependent RNA helicase DDX54</fullName>
    </submittedName>
</protein>
<dbReference type="GO" id="GO:0042391">
    <property type="term" value="P:regulation of membrane potential"/>
    <property type="evidence" value="ECO:0007669"/>
    <property type="project" value="TreeGrafter"/>
</dbReference>
<gene>
    <name evidence="9" type="ORF">C1SCF055_LOCUS23180</name>
</gene>
<dbReference type="InterPro" id="IPR003938">
    <property type="entry name" value="K_chnl_volt-dep_EAG/ELK/ERG"/>
</dbReference>